<reference evidence="5 6" key="1">
    <citation type="submission" date="2016-10" db="EMBL/GenBank/DDBJ databases">
        <authorList>
            <person name="de Groot N.N."/>
        </authorList>
    </citation>
    <scope>NUCLEOTIDE SEQUENCE [LARGE SCALE GENOMIC DNA]</scope>
    <source>
        <strain evidence="5 6">CGMCC 1.5012</strain>
    </source>
</reference>
<keyword evidence="6" id="KW-1185">Reference proteome</keyword>
<dbReference type="PANTHER" id="PTHR10353:SF209">
    <property type="entry name" value="GALACTOLIPID GALACTOSYLTRANSFERASE SFR2, CHLOROPLASTIC"/>
    <property type="match status" value="1"/>
</dbReference>
<dbReference type="OrthoDB" id="2339329at2"/>
<dbReference type="InterPro" id="IPR017853">
    <property type="entry name" value="GH"/>
</dbReference>
<evidence type="ECO:0000313" key="6">
    <source>
        <dbReference type="Proteomes" id="UP000199182"/>
    </source>
</evidence>
<dbReference type="Proteomes" id="UP000199182">
    <property type="component" value="Unassembled WGS sequence"/>
</dbReference>
<dbReference type="PRINTS" id="PR00131">
    <property type="entry name" value="GLHYDRLASE1"/>
</dbReference>
<dbReference type="InterPro" id="IPR001360">
    <property type="entry name" value="Glyco_hydro_1"/>
</dbReference>
<dbReference type="SUPFAM" id="SSF51445">
    <property type="entry name" value="(Trans)glycosidases"/>
    <property type="match status" value="1"/>
</dbReference>
<comment type="similarity">
    <text evidence="1 4">Belongs to the glycosyl hydrolase 1 family.</text>
</comment>
<dbReference type="PANTHER" id="PTHR10353">
    <property type="entry name" value="GLYCOSYL HYDROLASE"/>
    <property type="match status" value="1"/>
</dbReference>
<evidence type="ECO:0000313" key="5">
    <source>
        <dbReference type="EMBL" id="SDN66458.1"/>
    </source>
</evidence>
<keyword evidence="3" id="KW-0326">Glycosidase</keyword>
<keyword evidence="2 5" id="KW-0378">Hydrolase</keyword>
<evidence type="ECO:0000256" key="2">
    <source>
        <dbReference type="ARBA" id="ARBA00022801"/>
    </source>
</evidence>
<dbReference type="Gene3D" id="3.20.20.80">
    <property type="entry name" value="Glycosidases"/>
    <property type="match status" value="1"/>
</dbReference>
<protein>
    <submittedName>
        <fullName evidence="5">Glycosyl hydrolase family 1</fullName>
    </submittedName>
</protein>
<proteinExistence type="inferred from homology"/>
<evidence type="ECO:0000256" key="1">
    <source>
        <dbReference type="ARBA" id="ARBA00010838"/>
    </source>
</evidence>
<sequence length="431" mass="50245">MEPFKLKTDFLMGCATAATQIEGGDQNNSWYDWSVKRLIKDGSSCVRADDHYRLYREDAELMQSMGLEVYRMGLEFSRIEPQRGVFNEEAIEHYKDELRLLKEKGIRVLVTLHHFTNPMWFEEMGAFENMESVQIFTEYTEYVVRQFGDLCCEYVTINEPNVYAVNGFTFGEWPPAKKSVAATFRVMKNMARAHIAAYELIHRIRSQQGYAGKTMVGFANHYRVFVPYRSNNIIDKAVAGLFDRAFQGAVTDAMAWGKFSFPLGLFSRKKGDYCDYFGVNYYTRSAMRGFENTFLPGKPVNDLGWELYPEGIRLLSERFYKRYNKPIWITENGTCDHKDAFRAQYVYDHLKALSQTNAPVERYYHWTLMDNFEWLEGESARFGLVEVDYETQKRTIRRSGAFFSEIIKNKGVTEEMCKRYLDSTEAAAIKK</sequence>
<evidence type="ECO:0000256" key="3">
    <source>
        <dbReference type="ARBA" id="ARBA00023295"/>
    </source>
</evidence>
<dbReference type="EMBL" id="FNID01000027">
    <property type="protein sequence ID" value="SDN66458.1"/>
    <property type="molecule type" value="Genomic_DNA"/>
</dbReference>
<dbReference type="GO" id="GO:0005975">
    <property type="term" value="P:carbohydrate metabolic process"/>
    <property type="evidence" value="ECO:0007669"/>
    <property type="project" value="InterPro"/>
</dbReference>
<dbReference type="GO" id="GO:0008422">
    <property type="term" value="F:beta-glucosidase activity"/>
    <property type="evidence" value="ECO:0007669"/>
    <property type="project" value="TreeGrafter"/>
</dbReference>
<dbReference type="Pfam" id="PF00232">
    <property type="entry name" value="Glyco_hydro_1"/>
    <property type="match status" value="1"/>
</dbReference>
<evidence type="ECO:0000256" key="4">
    <source>
        <dbReference type="RuleBase" id="RU003690"/>
    </source>
</evidence>
<dbReference type="AlphaFoldDB" id="A0A1H0D8L5"/>
<dbReference type="STRING" id="258515.SAMN05192585_12719"/>
<name>A0A1H0D8L5_9FIRM</name>
<organism evidence="5 6">
    <name type="scientific">Acetanaerobacterium elongatum</name>
    <dbReference type="NCBI Taxonomy" id="258515"/>
    <lineage>
        <taxon>Bacteria</taxon>
        <taxon>Bacillati</taxon>
        <taxon>Bacillota</taxon>
        <taxon>Clostridia</taxon>
        <taxon>Eubacteriales</taxon>
        <taxon>Oscillospiraceae</taxon>
        <taxon>Acetanaerobacterium</taxon>
    </lineage>
</organism>
<accession>A0A1H0D8L5</accession>
<dbReference type="RefSeq" id="WP_092641551.1">
    <property type="nucleotide sequence ID" value="NZ_FNID01000027.1"/>
</dbReference>
<gene>
    <name evidence="5" type="ORF">SAMN05192585_12719</name>
</gene>